<reference evidence="2 3" key="1">
    <citation type="submission" date="2015-08" db="EMBL/GenBank/DDBJ databases">
        <title>Genome sequencing and assembly of the deep-sea bacterium Idiomarina zobellii.</title>
        <authorList>
            <person name="Mithoefer S.D."/>
            <person name="Rheaume B.A."/>
            <person name="MacLea K.S."/>
        </authorList>
    </citation>
    <scope>NUCLEOTIDE SEQUENCE [LARGE SCALE GENOMIC DNA]</scope>
    <source>
        <strain evidence="2 3">KMM 231</strain>
    </source>
</reference>
<proteinExistence type="predicted"/>
<dbReference type="RefSeq" id="WP_053953088.1">
    <property type="nucleotide sequence ID" value="NZ_FNCB01000003.1"/>
</dbReference>
<organism evidence="2 3">
    <name type="scientific">Idiomarina zobellii</name>
    <dbReference type="NCBI Taxonomy" id="86103"/>
    <lineage>
        <taxon>Bacteria</taxon>
        <taxon>Pseudomonadati</taxon>
        <taxon>Pseudomonadota</taxon>
        <taxon>Gammaproteobacteria</taxon>
        <taxon>Alteromonadales</taxon>
        <taxon>Idiomarinaceae</taxon>
        <taxon>Idiomarina</taxon>
    </lineage>
</organism>
<keyword evidence="1" id="KW-0472">Membrane</keyword>
<gene>
    <name evidence="2" type="ORF">AFK76_04400</name>
</gene>
<dbReference type="AlphaFoldDB" id="A0A837NIK1"/>
<accession>A0A837NIK1</accession>
<dbReference type="Proteomes" id="UP000053030">
    <property type="component" value="Unassembled WGS sequence"/>
</dbReference>
<keyword evidence="1" id="KW-0812">Transmembrane</keyword>
<comment type="caution">
    <text evidence="2">The sequence shown here is derived from an EMBL/GenBank/DDBJ whole genome shotgun (WGS) entry which is preliminary data.</text>
</comment>
<keyword evidence="3" id="KW-1185">Reference proteome</keyword>
<dbReference type="OrthoDB" id="5768004at2"/>
<evidence type="ECO:0000256" key="1">
    <source>
        <dbReference type="SAM" id="Phobius"/>
    </source>
</evidence>
<evidence type="ECO:0000313" key="3">
    <source>
        <dbReference type="Proteomes" id="UP000053030"/>
    </source>
</evidence>
<keyword evidence="1" id="KW-1133">Transmembrane helix</keyword>
<sequence>MRHNSPLNSMYRQRGNTLVIAVFVIVVLGGLVAALASLLRSSSESVVIEVLGARSYLAAQSGLEQAMMTVYPLYNAPDTSCGVDGTEYTFAGNQSLKQCRAKISCDSATVTDDSNTTYIHMVRTSSAECEAGEQRASRELQIETRVEN</sequence>
<evidence type="ECO:0000313" key="2">
    <source>
        <dbReference type="EMBL" id="KPD24245.1"/>
    </source>
</evidence>
<protein>
    <submittedName>
        <fullName evidence="2">Type II secretory pathway component</fullName>
    </submittedName>
</protein>
<name>A0A837NIK1_9GAMM</name>
<feature type="transmembrane region" description="Helical" evidence="1">
    <location>
        <begin position="20"/>
        <end position="39"/>
    </location>
</feature>
<dbReference type="EMBL" id="LHSG01000003">
    <property type="protein sequence ID" value="KPD24245.1"/>
    <property type="molecule type" value="Genomic_DNA"/>
</dbReference>